<evidence type="ECO:0000256" key="2">
    <source>
        <dbReference type="ARBA" id="ARBA00022448"/>
    </source>
</evidence>
<reference evidence="8" key="1">
    <citation type="journal article" date="2019" name="Int. J. Syst. Evol. Microbiol.">
        <title>The Global Catalogue of Microorganisms (GCM) 10K type strain sequencing project: providing services to taxonomists for standard genome sequencing and annotation.</title>
        <authorList>
            <consortium name="The Broad Institute Genomics Platform"/>
            <consortium name="The Broad Institute Genome Sequencing Center for Infectious Disease"/>
            <person name="Wu L."/>
            <person name="Ma J."/>
        </authorList>
    </citation>
    <scope>NUCLEOTIDE SEQUENCE [LARGE SCALE GENOMIC DNA]</scope>
    <source>
        <strain evidence="8">CGMCC 1.5362</strain>
    </source>
</reference>
<dbReference type="Pfam" id="PF00005">
    <property type="entry name" value="ABC_tran"/>
    <property type="match status" value="1"/>
</dbReference>
<dbReference type="InterPro" id="IPR050763">
    <property type="entry name" value="ABC_transporter_ATP-binding"/>
</dbReference>
<evidence type="ECO:0000256" key="3">
    <source>
        <dbReference type="ARBA" id="ARBA00022741"/>
    </source>
</evidence>
<sequence length="323" mass="33875">MLTNTQPAVEVRDLTKTFRTPGGGTVRAVDGIDLTIRTGEVVAFLGPNGAGKTTTLDMVLGLTEPTAGIVSVFGAPPRRAVTSGRVSAVLQTGGLLRDLSVRETVQLIASTHRHPAGVEEVIERAGLTAIAGRRVAKTSGGEQQRLRFALALLPDPDLIVLDEPTAGMDVSSRRAFWESMHAEADAGRTVVFATHYLEEADAFAQRIVMVAQGRVVADGATAQVRARASGRSVSADLPADPARATRALQVLHRIPGVLEVRTEGRRVHVHAGDSDAVARALLTQLDATALEVTSGSLEAAFLAITGDSPTSLVPTHADLEVLG</sequence>
<dbReference type="CDD" id="cd03230">
    <property type="entry name" value="ABC_DR_subfamily_A"/>
    <property type="match status" value="1"/>
</dbReference>
<dbReference type="EMBL" id="BMLB01000006">
    <property type="protein sequence ID" value="GGK78389.1"/>
    <property type="molecule type" value="Genomic_DNA"/>
</dbReference>
<evidence type="ECO:0000256" key="1">
    <source>
        <dbReference type="ARBA" id="ARBA00004202"/>
    </source>
</evidence>
<dbReference type="Proteomes" id="UP000662111">
    <property type="component" value="Unassembled WGS sequence"/>
</dbReference>
<evidence type="ECO:0000313" key="7">
    <source>
        <dbReference type="EMBL" id="GGK78389.1"/>
    </source>
</evidence>
<keyword evidence="3" id="KW-0547">Nucleotide-binding</keyword>
<evidence type="ECO:0000256" key="4">
    <source>
        <dbReference type="ARBA" id="ARBA00022840"/>
    </source>
</evidence>
<comment type="caution">
    <text evidence="7">The sequence shown here is derived from an EMBL/GenBank/DDBJ whole genome shotgun (WGS) entry which is preliminary data.</text>
</comment>
<dbReference type="GO" id="GO:0005524">
    <property type="term" value="F:ATP binding"/>
    <property type="evidence" value="ECO:0007669"/>
    <property type="project" value="UniProtKB-KW"/>
</dbReference>
<dbReference type="RefSeq" id="WP_022922135.1">
    <property type="nucleotide sequence ID" value="NZ_BMLB01000006.1"/>
</dbReference>
<gene>
    <name evidence="7" type="ORF">GCM10011509_28670</name>
</gene>
<dbReference type="InterPro" id="IPR003439">
    <property type="entry name" value="ABC_transporter-like_ATP-bd"/>
</dbReference>
<dbReference type="Gene3D" id="3.40.50.300">
    <property type="entry name" value="P-loop containing nucleotide triphosphate hydrolases"/>
    <property type="match status" value="1"/>
</dbReference>
<dbReference type="InterPro" id="IPR027417">
    <property type="entry name" value="P-loop_NTPase"/>
</dbReference>
<accession>A0ABQ2FB17</accession>
<dbReference type="SUPFAM" id="SSF52540">
    <property type="entry name" value="P-loop containing nucleoside triphosphate hydrolases"/>
    <property type="match status" value="1"/>
</dbReference>
<dbReference type="InterPro" id="IPR003593">
    <property type="entry name" value="AAA+_ATPase"/>
</dbReference>
<dbReference type="PANTHER" id="PTHR42711">
    <property type="entry name" value="ABC TRANSPORTER ATP-BINDING PROTEIN"/>
    <property type="match status" value="1"/>
</dbReference>
<keyword evidence="8" id="KW-1185">Reference proteome</keyword>
<keyword evidence="4 7" id="KW-0067">ATP-binding</keyword>
<organism evidence="7 8">
    <name type="scientific">Ornithinimicrobium pekingense</name>
    <dbReference type="NCBI Taxonomy" id="384677"/>
    <lineage>
        <taxon>Bacteria</taxon>
        <taxon>Bacillati</taxon>
        <taxon>Actinomycetota</taxon>
        <taxon>Actinomycetes</taxon>
        <taxon>Micrococcales</taxon>
        <taxon>Ornithinimicrobiaceae</taxon>
        <taxon>Ornithinimicrobium</taxon>
    </lineage>
</organism>
<keyword evidence="2" id="KW-0813">Transport</keyword>
<protein>
    <submittedName>
        <fullName evidence="7">ABC transporter ATP-binding protein</fullName>
    </submittedName>
</protein>
<proteinExistence type="predicted"/>
<name>A0ABQ2FB17_9MICO</name>
<dbReference type="PANTHER" id="PTHR42711:SF17">
    <property type="entry name" value="ABC TRANSPORTER ATP-BINDING PROTEIN"/>
    <property type="match status" value="1"/>
</dbReference>
<keyword evidence="5" id="KW-0046">Antibiotic resistance</keyword>
<evidence type="ECO:0000313" key="8">
    <source>
        <dbReference type="Proteomes" id="UP000662111"/>
    </source>
</evidence>
<dbReference type="PROSITE" id="PS50893">
    <property type="entry name" value="ABC_TRANSPORTER_2"/>
    <property type="match status" value="1"/>
</dbReference>
<evidence type="ECO:0000259" key="6">
    <source>
        <dbReference type="PROSITE" id="PS50893"/>
    </source>
</evidence>
<dbReference type="SMART" id="SM00382">
    <property type="entry name" value="AAA"/>
    <property type="match status" value="1"/>
</dbReference>
<comment type="subcellular location">
    <subcellularLocation>
        <location evidence="1">Cell membrane</location>
        <topology evidence="1">Peripheral membrane protein</topology>
    </subcellularLocation>
</comment>
<evidence type="ECO:0000256" key="5">
    <source>
        <dbReference type="ARBA" id="ARBA00023251"/>
    </source>
</evidence>
<feature type="domain" description="ABC transporter" evidence="6">
    <location>
        <begin position="9"/>
        <end position="237"/>
    </location>
</feature>